<dbReference type="Proteomes" id="UP000028719">
    <property type="component" value="Unassembled WGS sequence"/>
</dbReference>
<name>A0A1M5NHE7_9FLAO</name>
<evidence type="ECO:0000313" key="1">
    <source>
        <dbReference type="EMBL" id="KFF26595.1"/>
    </source>
</evidence>
<reference evidence="2" key="2">
    <citation type="submission" date="2016-11" db="EMBL/GenBank/DDBJ databases">
        <authorList>
            <person name="Jaros S."/>
            <person name="Januszkiewicz K."/>
            <person name="Wedrychowicz H."/>
        </authorList>
    </citation>
    <scope>NUCLEOTIDE SEQUENCE [LARGE SCALE GENOMIC DNA]</scope>
    <source>
        <strain evidence="2">YR203</strain>
    </source>
</reference>
<proteinExistence type="predicted"/>
<sequence length="124" mass="14264">MKKSFHISFISLLILLFIICTGFANGTKNDIGTDSSKNQIGLKASDDAQQHDMIFIVSRDENDFDADKTFLDFPFSLFIKHILFFRSDSNSNMPISSASEFVHYYHLPKYLLFHNLKIRFSACI</sequence>
<keyword evidence="3" id="KW-1185">Reference proteome</keyword>
<accession>A0A1M5NHE7</accession>
<protein>
    <submittedName>
        <fullName evidence="2">Uncharacterized protein</fullName>
    </submittedName>
</protein>
<organism evidence="2 4">
    <name type="scientific">Chryseobacterium vrystaatense</name>
    <dbReference type="NCBI Taxonomy" id="307480"/>
    <lineage>
        <taxon>Bacteria</taxon>
        <taxon>Pseudomonadati</taxon>
        <taxon>Bacteroidota</taxon>
        <taxon>Flavobacteriia</taxon>
        <taxon>Flavobacteriales</taxon>
        <taxon>Weeksellaceae</taxon>
        <taxon>Chryseobacterium group</taxon>
        <taxon>Chryseobacterium</taxon>
    </lineage>
</organism>
<evidence type="ECO:0000313" key="4">
    <source>
        <dbReference type="Proteomes" id="UP000184108"/>
    </source>
</evidence>
<dbReference type="Proteomes" id="UP000184108">
    <property type="component" value="Unassembled WGS sequence"/>
</dbReference>
<dbReference type="EMBL" id="FQVE01000009">
    <property type="protein sequence ID" value="SHG88951.1"/>
    <property type="molecule type" value="Genomic_DNA"/>
</dbReference>
<evidence type="ECO:0000313" key="2">
    <source>
        <dbReference type="EMBL" id="SHG88951.1"/>
    </source>
</evidence>
<gene>
    <name evidence="1" type="ORF">IW16_12190</name>
    <name evidence="2" type="ORF">SAMN02787073_4996</name>
</gene>
<reference evidence="4" key="3">
    <citation type="submission" date="2016-11" db="EMBL/GenBank/DDBJ databases">
        <authorList>
            <person name="Varghese N."/>
            <person name="Submissions S."/>
        </authorList>
    </citation>
    <scope>NUCLEOTIDE SEQUENCE [LARGE SCALE GENOMIC DNA]</scope>
    <source>
        <strain evidence="4">YR203</strain>
    </source>
</reference>
<dbReference type="RefSeq" id="WP_034744065.1">
    <property type="nucleotide sequence ID" value="NZ_FQVE01000009.1"/>
</dbReference>
<reference evidence="1 3" key="1">
    <citation type="submission" date="2014-07" db="EMBL/GenBank/DDBJ databases">
        <title>Genome of Chryseobacterium vrystaatense LMG 22846.</title>
        <authorList>
            <person name="Pipes S.E."/>
            <person name="Stropko S.J."/>
            <person name="Newman J.D."/>
        </authorList>
    </citation>
    <scope>NUCLEOTIDE SEQUENCE [LARGE SCALE GENOMIC DNA]</scope>
    <source>
        <strain evidence="1 3">LMG 22846</strain>
    </source>
</reference>
<evidence type="ECO:0000313" key="3">
    <source>
        <dbReference type="Proteomes" id="UP000028719"/>
    </source>
</evidence>
<dbReference type="OrthoDB" id="1261653at2"/>
<dbReference type="EMBL" id="JPRI01000003">
    <property type="protein sequence ID" value="KFF26595.1"/>
    <property type="molecule type" value="Genomic_DNA"/>
</dbReference>
<dbReference type="AlphaFoldDB" id="A0A1M5NHE7"/>